<gene>
    <name evidence="6" type="ORF">GCM10007866_13600</name>
</gene>
<evidence type="ECO:0000256" key="3">
    <source>
        <dbReference type="ARBA" id="ARBA00022729"/>
    </source>
</evidence>
<keyword evidence="7" id="KW-1185">Reference proteome</keyword>
<dbReference type="Proteomes" id="UP001156672">
    <property type="component" value="Unassembled WGS sequence"/>
</dbReference>
<feature type="signal peptide" evidence="5">
    <location>
        <begin position="1"/>
        <end position="23"/>
    </location>
</feature>
<comment type="similarity">
    <text evidence="2">Belongs to the ivy family.</text>
</comment>
<protein>
    <recommendedName>
        <fullName evidence="8">Inhibitor of vertebrate lysozyme</fullName>
    </recommendedName>
</protein>
<evidence type="ECO:0000313" key="7">
    <source>
        <dbReference type="Proteomes" id="UP001156672"/>
    </source>
</evidence>
<proteinExistence type="inferred from homology"/>
<evidence type="ECO:0000256" key="4">
    <source>
        <dbReference type="ARBA" id="ARBA00022764"/>
    </source>
</evidence>
<organism evidence="6 7">
    <name type="scientific">Gluconobacter albidus</name>
    <dbReference type="NCBI Taxonomy" id="318683"/>
    <lineage>
        <taxon>Bacteria</taxon>
        <taxon>Pseudomonadati</taxon>
        <taxon>Pseudomonadota</taxon>
        <taxon>Alphaproteobacteria</taxon>
        <taxon>Acetobacterales</taxon>
        <taxon>Acetobacteraceae</taxon>
        <taxon>Gluconobacter</taxon>
    </lineage>
</organism>
<dbReference type="InterPro" id="IPR036501">
    <property type="entry name" value="Inhibitor_vert_lysozyme_sf"/>
</dbReference>
<sequence>MIMNITRLIPALLACAAFQAASAATPPTTADLANMQGFRQAYQAMVTLPSWVMTAHATSVPVSDLSIGGKSYLLGHMCRQHDCAAEQLEVVFAKDHSAAWGLLSIKRNGPLKQDFLGEPDAEMQKILLKAYQDNNPAD</sequence>
<evidence type="ECO:0008006" key="8">
    <source>
        <dbReference type="Google" id="ProtNLM"/>
    </source>
</evidence>
<evidence type="ECO:0000256" key="1">
    <source>
        <dbReference type="ARBA" id="ARBA00004418"/>
    </source>
</evidence>
<dbReference type="SUPFAM" id="SSF89872">
    <property type="entry name" value="Inhibitor of vertebrate lysozyme, Ivy"/>
    <property type="match status" value="1"/>
</dbReference>
<dbReference type="InterPro" id="IPR014453">
    <property type="entry name" value="Inhibitor_vertebrate_lysozyme"/>
</dbReference>
<accession>A0ABQ5X282</accession>
<dbReference type="PIRSF" id="PIRSF009103">
    <property type="entry name" value="Ivy"/>
    <property type="match status" value="1"/>
</dbReference>
<evidence type="ECO:0000256" key="5">
    <source>
        <dbReference type="SAM" id="SignalP"/>
    </source>
</evidence>
<keyword evidence="4" id="KW-0574">Periplasm</keyword>
<dbReference type="Gene3D" id="3.40.1420.10">
    <property type="entry name" value="Inhibitor of vertebrate lysozyme"/>
    <property type="match status" value="1"/>
</dbReference>
<reference evidence="7" key="1">
    <citation type="journal article" date="2019" name="Int. J. Syst. Evol. Microbiol.">
        <title>The Global Catalogue of Microorganisms (GCM) 10K type strain sequencing project: providing services to taxonomists for standard genome sequencing and annotation.</title>
        <authorList>
            <consortium name="The Broad Institute Genomics Platform"/>
            <consortium name="The Broad Institute Genome Sequencing Center for Infectious Disease"/>
            <person name="Wu L."/>
            <person name="Ma J."/>
        </authorList>
    </citation>
    <scope>NUCLEOTIDE SEQUENCE [LARGE SCALE GENOMIC DNA]</scope>
    <source>
        <strain evidence="7">NBRC 3250</strain>
    </source>
</reference>
<feature type="chain" id="PRO_5047322260" description="Inhibitor of vertebrate lysozyme" evidence="5">
    <location>
        <begin position="24"/>
        <end position="138"/>
    </location>
</feature>
<keyword evidence="3 5" id="KW-0732">Signal</keyword>
<comment type="subcellular location">
    <subcellularLocation>
        <location evidence="1">Periplasm</location>
    </subcellularLocation>
</comment>
<name>A0ABQ5X282_9PROT</name>
<comment type="caution">
    <text evidence="6">The sequence shown here is derived from an EMBL/GenBank/DDBJ whole genome shotgun (WGS) entry which is preliminary data.</text>
</comment>
<dbReference type="Pfam" id="PF08816">
    <property type="entry name" value="Ivy"/>
    <property type="match status" value="1"/>
</dbReference>
<evidence type="ECO:0000313" key="6">
    <source>
        <dbReference type="EMBL" id="GLQ68909.1"/>
    </source>
</evidence>
<evidence type="ECO:0000256" key="2">
    <source>
        <dbReference type="ARBA" id="ARBA00009724"/>
    </source>
</evidence>
<dbReference type="EMBL" id="BSNW01000013">
    <property type="protein sequence ID" value="GLQ68909.1"/>
    <property type="molecule type" value="Genomic_DNA"/>
</dbReference>